<feature type="repeat" description="TPR" evidence="3">
    <location>
        <begin position="213"/>
        <end position="246"/>
    </location>
</feature>
<dbReference type="SMART" id="SM00028">
    <property type="entry name" value="TPR"/>
    <property type="match status" value="6"/>
</dbReference>
<dbReference type="RefSeq" id="WP_053335096.1">
    <property type="nucleotide sequence ID" value="NZ_JMFG01000020.1"/>
</dbReference>
<proteinExistence type="predicted"/>
<evidence type="ECO:0000313" key="5">
    <source>
        <dbReference type="EMBL" id="KDA53577.1"/>
    </source>
</evidence>
<dbReference type="InterPro" id="IPR050498">
    <property type="entry name" value="Ycf3"/>
</dbReference>
<dbReference type="PANTHER" id="PTHR44858:SF1">
    <property type="entry name" value="UDP-N-ACETYLGLUCOSAMINE--PEPTIDE N-ACETYLGLUCOSAMINYLTRANSFERASE SPINDLY-RELATED"/>
    <property type="match status" value="1"/>
</dbReference>
<evidence type="ECO:0000256" key="2">
    <source>
        <dbReference type="ARBA" id="ARBA00022803"/>
    </source>
</evidence>
<dbReference type="InterPro" id="IPR019734">
    <property type="entry name" value="TPR_rpt"/>
</dbReference>
<evidence type="ECO:0000256" key="4">
    <source>
        <dbReference type="SAM" id="SignalP"/>
    </source>
</evidence>
<dbReference type="Pfam" id="PF13181">
    <property type="entry name" value="TPR_8"/>
    <property type="match status" value="1"/>
</dbReference>
<evidence type="ECO:0000313" key="6">
    <source>
        <dbReference type="Proteomes" id="UP000027284"/>
    </source>
</evidence>
<sequence>MSSHKVVFFCLAAVLLAWGCASSGSKTAELPPGIDPKDPLAATMLLREGESMLRDGRTDQALARFRSAESLQPANPVVHNFIGLAYLAKGEPASAVEAFTRALTLAPTYTDARNNRGIAYRALGQQALAESEFLAALQDLTYANRAGVYFNLGALYLAQGRLEAAEENLRRAAGPTGPPEAYLLLGEVQERLGKLNSAEETYRKGMQRAPERADLPLRLGTLLLNRGRTAEAREVLQKVVELAPDSKEAAQARALLGR</sequence>
<accession>A0A062XLZ1</accession>
<dbReference type="PANTHER" id="PTHR44858">
    <property type="entry name" value="TETRATRICOPEPTIDE REPEAT PROTEIN 6"/>
    <property type="match status" value="1"/>
</dbReference>
<comment type="caution">
    <text evidence="5">The sequence shown here is derived from an EMBL/GenBank/DDBJ whole genome shotgun (WGS) entry which is preliminary data.</text>
</comment>
<organism evidence="5 6">
    <name type="scientific">Thermoanaerobaculum aquaticum</name>
    <dbReference type="NCBI Taxonomy" id="1312852"/>
    <lineage>
        <taxon>Bacteria</taxon>
        <taxon>Pseudomonadati</taxon>
        <taxon>Acidobacteriota</taxon>
        <taxon>Thermoanaerobaculia</taxon>
        <taxon>Thermoanaerobaculales</taxon>
        <taxon>Thermoanaerobaculaceae</taxon>
        <taxon>Thermoanaerobaculum</taxon>
    </lineage>
</organism>
<dbReference type="Proteomes" id="UP000027284">
    <property type="component" value="Unassembled WGS sequence"/>
</dbReference>
<dbReference type="Gene3D" id="1.25.40.10">
    <property type="entry name" value="Tetratricopeptide repeat domain"/>
    <property type="match status" value="2"/>
</dbReference>
<name>A0A062XLZ1_9BACT</name>
<dbReference type="Pfam" id="PF13432">
    <property type="entry name" value="TPR_16"/>
    <property type="match status" value="1"/>
</dbReference>
<feature type="repeat" description="TPR" evidence="3">
    <location>
        <begin position="76"/>
        <end position="109"/>
    </location>
</feature>
<dbReference type="GO" id="GO:0009279">
    <property type="term" value="C:cell outer membrane"/>
    <property type="evidence" value="ECO:0007669"/>
    <property type="project" value="TreeGrafter"/>
</dbReference>
<dbReference type="InterPro" id="IPR011990">
    <property type="entry name" value="TPR-like_helical_dom_sf"/>
</dbReference>
<evidence type="ECO:0000256" key="3">
    <source>
        <dbReference type="PROSITE-ProRule" id="PRU00339"/>
    </source>
</evidence>
<dbReference type="OrthoDB" id="118908at2"/>
<keyword evidence="4" id="KW-0732">Signal</keyword>
<reference evidence="5 6" key="1">
    <citation type="submission" date="2014-04" db="EMBL/GenBank/DDBJ databases">
        <title>The Genome Sequence of Thermoanaerobaculum aquaticum MP-01, The First Cultivated Group 23 Acidobacterium.</title>
        <authorList>
            <person name="Stamps B.W."/>
            <person name="Losey N.A."/>
            <person name="Lawson P.A."/>
            <person name="Stevenson B.S."/>
        </authorList>
    </citation>
    <scope>NUCLEOTIDE SEQUENCE [LARGE SCALE GENOMIC DNA]</scope>
    <source>
        <strain evidence="5 6">MP-01</strain>
    </source>
</reference>
<gene>
    <name evidence="5" type="ORF">EG19_05085</name>
</gene>
<feature type="repeat" description="TPR" evidence="3">
    <location>
        <begin position="179"/>
        <end position="212"/>
    </location>
</feature>
<feature type="signal peptide" evidence="4">
    <location>
        <begin position="1"/>
        <end position="28"/>
    </location>
</feature>
<feature type="repeat" description="TPR" evidence="3">
    <location>
        <begin position="42"/>
        <end position="75"/>
    </location>
</feature>
<evidence type="ECO:0000256" key="1">
    <source>
        <dbReference type="ARBA" id="ARBA00022737"/>
    </source>
</evidence>
<dbReference type="Pfam" id="PF14559">
    <property type="entry name" value="TPR_19"/>
    <property type="match status" value="1"/>
</dbReference>
<keyword evidence="2 3" id="KW-0802">TPR repeat</keyword>
<dbReference type="SUPFAM" id="SSF48452">
    <property type="entry name" value="TPR-like"/>
    <property type="match status" value="1"/>
</dbReference>
<dbReference type="EMBL" id="JMFG01000020">
    <property type="protein sequence ID" value="KDA53577.1"/>
    <property type="molecule type" value="Genomic_DNA"/>
</dbReference>
<dbReference type="AlphaFoldDB" id="A0A062XLZ1"/>
<keyword evidence="6" id="KW-1185">Reference proteome</keyword>
<dbReference type="PROSITE" id="PS50005">
    <property type="entry name" value="TPR"/>
    <property type="match status" value="4"/>
</dbReference>
<dbReference type="GO" id="GO:0046813">
    <property type="term" value="P:receptor-mediated virion attachment to host cell"/>
    <property type="evidence" value="ECO:0007669"/>
    <property type="project" value="TreeGrafter"/>
</dbReference>
<feature type="chain" id="PRO_5001616328" evidence="4">
    <location>
        <begin position="29"/>
        <end position="258"/>
    </location>
</feature>
<dbReference type="STRING" id="1312852.EG19_05085"/>
<protein>
    <submittedName>
        <fullName evidence="5">Uncharacterized protein</fullName>
    </submittedName>
</protein>
<keyword evidence="1" id="KW-0677">Repeat</keyword>